<dbReference type="EMBL" id="PFEQ01000013">
    <property type="protein sequence ID" value="PJE74049.1"/>
    <property type="molecule type" value="Genomic_DNA"/>
</dbReference>
<protein>
    <recommendedName>
        <fullName evidence="1">DUF7282 domain-containing protein</fullName>
    </recommendedName>
</protein>
<evidence type="ECO:0000259" key="1">
    <source>
        <dbReference type="Pfam" id="PF23951"/>
    </source>
</evidence>
<name>A0A2M8LBQ1_9BACT</name>
<accession>A0A2M8LBQ1</accession>
<dbReference type="InterPro" id="IPR055706">
    <property type="entry name" value="Slg1/2_DUF7282"/>
</dbReference>
<reference evidence="3" key="1">
    <citation type="submission" date="2017-09" db="EMBL/GenBank/DDBJ databases">
        <title>Depth-based differentiation of microbial function through sediment-hosted aquifers and enrichment of novel symbionts in the deep terrestrial subsurface.</title>
        <authorList>
            <person name="Probst A.J."/>
            <person name="Ladd B."/>
            <person name="Jarett J.K."/>
            <person name="Geller-Mcgrath D.E."/>
            <person name="Sieber C.M.K."/>
            <person name="Emerson J.B."/>
            <person name="Anantharaman K."/>
            <person name="Thomas B.C."/>
            <person name="Malmstrom R."/>
            <person name="Stieglmeier M."/>
            <person name="Klingl A."/>
            <person name="Woyke T."/>
            <person name="Ryan C.M."/>
            <person name="Banfield J.F."/>
        </authorList>
    </citation>
    <scope>NUCLEOTIDE SEQUENCE [LARGE SCALE GENOMIC DNA]</scope>
</reference>
<organism evidence="2 3">
    <name type="scientific">Candidatus Taylorbacteria bacterium CG10_big_fil_rev_8_21_14_0_10_41_48</name>
    <dbReference type="NCBI Taxonomy" id="1975024"/>
    <lineage>
        <taxon>Bacteria</taxon>
        <taxon>Candidatus Tayloriibacteriota</taxon>
    </lineage>
</organism>
<evidence type="ECO:0000313" key="2">
    <source>
        <dbReference type="EMBL" id="PJE74049.1"/>
    </source>
</evidence>
<feature type="domain" description="DUF7282" evidence="1">
    <location>
        <begin position="48"/>
        <end position="142"/>
    </location>
</feature>
<dbReference type="Pfam" id="PF23951">
    <property type="entry name" value="DUF7282"/>
    <property type="match status" value="1"/>
</dbReference>
<gene>
    <name evidence="2" type="ORF">COV01_03035</name>
</gene>
<dbReference type="Proteomes" id="UP000228700">
    <property type="component" value="Unassembled WGS sequence"/>
</dbReference>
<evidence type="ECO:0000313" key="3">
    <source>
        <dbReference type="Proteomes" id="UP000228700"/>
    </source>
</evidence>
<proteinExistence type="predicted"/>
<dbReference type="AlphaFoldDB" id="A0A2M8LBQ1"/>
<sequence length="148" mass="16248">MGDIIKNKYFWIAVLLGLIIGDVIGVSLARPQQDVFDSANASTSPYMVIVTDQMAGDMVMVDEVKTDVSSWLAVRENNGELLGRILGARRVDPGIAKGVSVELLRATTANLMYAVVMYQDNGDGEFDNKTDILINDFDTPVMSRFIAR</sequence>
<comment type="caution">
    <text evidence="2">The sequence shown here is derived from an EMBL/GenBank/DDBJ whole genome shotgun (WGS) entry which is preliminary data.</text>
</comment>